<evidence type="ECO:0000313" key="6">
    <source>
        <dbReference type="EMBL" id="SDE69376.1"/>
    </source>
</evidence>
<evidence type="ECO:0000256" key="3">
    <source>
        <dbReference type="RuleBase" id="RU361153"/>
    </source>
</evidence>
<dbReference type="OrthoDB" id="9774262at2"/>
<evidence type="ECO:0000259" key="5">
    <source>
        <dbReference type="Pfam" id="PF00150"/>
    </source>
</evidence>
<dbReference type="EMBL" id="LT629690">
    <property type="protein sequence ID" value="SDE69376.1"/>
    <property type="molecule type" value="Genomic_DNA"/>
</dbReference>
<dbReference type="Gene3D" id="3.20.20.80">
    <property type="entry name" value="Glycosidases"/>
    <property type="match status" value="1"/>
</dbReference>
<keyword evidence="7" id="KW-1185">Reference proteome</keyword>
<dbReference type="AlphaFoldDB" id="A0A1G7F0X8"/>
<accession>A0A1G7F0X8</accession>
<organism evidence="6 7">
    <name type="scientific">Terriglobus roseus</name>
    <dbReference type="NCBI Taxonomy" id="392734"/>
    <lineage>
        <taxon>Bacteria</taxon>
        <taxon>Pseudomonadati</taxon>
        <taxon>Acidobacteriota</taxon>
        <taxon>Terriglobia</taxon>
        <taxon>Terriglobales</taxon>
        <taxon>Acidobacteriaceae</taxon>
        <taxon>Terriglobus</taxon>
    </lineage>
</organism>
<gene>
    <name evidence="6" type="ORF">SAMN05444167_0165</name>
</gene>
<keyword evidence="2 3" id="KW-0326">Glycosidase</keyword>
<evidence type="ECO:0000313" key="7">
    <source>
        <dbReference type="Proteomes" id="UP000182427"/>
    </source>
</evidence>
<feature type="domain" description="Glycoside hydrolase family 5" evidence="5">
    <location>
        <begin position="79"/>
        <end position="314"/>
    </location>
</feature>
<comment type="similarity">
    <text evidence="3">Belongs to the glycosyl hydrolase 5 (cellulase A) family.</text>
</comment>
<protein>
    <submittedName>
        <fullName evidence="6">Cellulase (Glycosyl hydrolase family 5)</fullName>
    </submittedName>
</protein>
<evidence type="ECO:0000256" key="2">
    <source>
        <dbReference type="ARBA" id="ARBA00023295"/>
    </source>
</evidence>
<name>A0A1G7F0X8_9BACT</name>
<dbReference type="Proteomes" id="UP000182427">
    <property type="component" value="Chromosome I"/>
</dbReference>
<keyword evidence="1 3" id="KW-0378">Hydrolase</keyword>
<sequence>MKACRLLFVLLVAVLVSVISSRAQERWSADKAKDWYAKQQWLVGANYVPSDAINQLEMFQAATWNPALNDKELGWAEGIGMNTMRVFLHDQLWAQDPEGFKKRLNEFLAICAKHHIKPMLVLFDSVWDPEPKLGPQHPPIPGVHNSGWVQSPGRKGLTDPAYEPKLEAYVKGVVGAFAKDDRILAWDIWNEPDNDTPQYGVIANKTARIDYYLPKAFAWARSEHPIQPLTSGVWHDDWNPGKLKSTAKIQLEESDVISFHNYGWPEEFEAKIKELQQYGRPIICTEYMARGAGSTFDNSLPIAKQYHVGAINWGLVDGKTQTRYPWDSWKKPYVMDQPVLWFHDVFHADGTPYRQHEAELIRQLTGRGMQ</sequence>
<dbReference type="GO" id="GO:0004553">
    <property type="term" value="F:hydrolase activity, hydrolyzing O-glycosyl compounds"/>
    <property type="evidence" value="ECO:0007669"/>
    <property type="project" value="InterPro"/>
</dbReference>
<dbReference type="InterPro" id="IPR001547">
    <property type="entry name" value="Glyco_hydro_5"/>
</dbReference>
<dbReference type="GO" id="GO:0000272">
    <property type="term" value="P:polysaccharide catabolic process"/>
    <property type="evidence" value="ECO:0007669"/>
    <property type="project" value="InterPro"/>
</dbReference>
<dbReference type="SUPFAM" id="SSF51445">
    <property type="entry name" value="(Trans)glycosidases"/>
    <property type="match status" value="1"/>
</dbReference>
<dbReference type="RefSeq" id="WP_083343479.1">
    <property type="nucleotide sequence ID" value="NZ_LT629690.1"/>
</dbReference>
<dbReference type="Pfam" id="PF00150">
    <property type="entry name" value="Cellulase"/>
    <property type="match status" value="1"/>
</dbReference>
<feature type="signal peptide" evidence="4">
    <location>
        <begin position="1"/>
        <end position="23"/>
    </location>
</feature>
<dbReference type="InterPro" id="IPR017853">
    <property type="entry name" value="GH"/>
</dbReference>
<keyword evidence="4" id="KW-0732">Signal</keyword>
<evidence type="ECO:0000256" key="1">
    <source>
        <dbReference type="ARBA" id="ARBA00022801"/>
    </source>
</evidence>
<proteinExistence type="inferred from homology"/>
<reference evidence="6 7" key="1">
    <citation type="submission" date="2016-10" db="EMBL/GenBank/DDBJ databases">
        <authorList>
            <person name="de Groot N.N."/>
        </authorList>
    </citation>
    <scope>NUCLEOTIDE SEQUENCE [LARGE SCALE GENOMIC DNA]</scope>
    <source>
        <strain evidence="6 7">GAS232</strain>
    </source>
</reference>
<evidence type="ECO:0000256" key="4">
    <source>
        <dbReference type="SAM" id="SignalP"/>
    </source>
</evidence>
<feature type="chain" id="PRO_5009240905" evidence="4">
    <location>
        <begin position="24"/>
        <end position="370"/>
    </location>
</feature>